<evidence type="ECO:0000259" key="1">
    <source>
        <dbReference type="Pfam" id="PF00848"/>
    </source>
</evidence>
<reference evidence="3" key="1">
    <citation type="submission" date="2019-06" db="EMBL/GenBank/DDBJ databases">
        <authorList>
            <person name="Broberg M."/>
        </authorList>
    </citation>
    <scope>NUCLEOTIDE SEQUENCE [LARGE SCALE GENOMIC DNA]</scope>
</reference>
<accession>A0A9N9UXP3</accession>
<keyword evidence="3" id="KW-1185">Reference proteome</keyword>
<dbReference type="InterPro" id="IPR015879">
    <property type="entry name" value="Ring_hydroxy_dOase_asu_C_dom"/>
</dbReference>
<dbReference type="Proteomes" id="UP000754883">
    <property type="component" value="Unassembled WGS sequence"/>
</dbReference>
<dbReference type="OrthoDB" id="426882at2759"/>
<name>A0A9N9UXP3_9HYPO</name>
<dbReference type="AlphaFoldDB" id="A0A9N9UXP3"/>
<feature type="domain" description="Aromatic-ring-hydroxylating dioxygenase alpha subunit C-terminal" evidence="1">
    <location>
        <begin position="1"/>
        <end position="89"/>
    </location>
</feature>
<evidence type="ECO:0000313" key="3">
    <source>
        <dbReference type="Proteomes" id="UP000754883"/>
    </source>
</evidence>
<sequence length="117" mass="13590">MFPDATLSLYAGGVTSWRIMPQEGASSSITEFDYYHEVETGSKEFEYYFRFSRTVALEDLELVERAQINLNFGIYTERLLNPDQENDYQTQVLDTCSAQFEKEWEQDTSWSAQPSLS</sequence>
<protein>
    <recommendedName>
        <fullName evidence="1">Aromatic-ring-hydroxylating dioxygenase alpha subunit C-terminal domain-containing protein</fullName>
    </recommendedName>
</protein>
<dbReference type="GO" id="GO:0005506">
    <property type="term" value="F:iron ion binding"/>
    <property type="evidence" value="ECO:0007669"/>
    <property type="project" value="InterPro"/>
</dbReference>
<dbReference type="SUPFAM" id="SSF55961">
    <property type="entry name" value="Bet v1-like"/>
    <property type="match status" value="1"/>
</dbReference>
<dbReference type="Gene3D" id="3.90.380.10">
    <property type="entry name" value="Naphthalene 1,2-dioxygenase Alpha Subunit, Chain A, domain 1"/>
    <property type="match status" value="1"/>
</dbReference>
<comment type="caution">
    <text evidence="2">The sequence shown here is derived from an EMBL/GenBank/DDBJ whole genome shotgun (WGS) entry which is preliminary data.</text>
</comment>
<gene>
    <name evidence="2" type="ORF">CBYS24578_00018215</name>
</gene>
<dbReference type="EMBL" id="CABFNO020001554">
    <property type="protein sequence ID" value="CAH0000553.1"/>
    <property type="molecule type" value="Genomic_DNA"/>
</dbReference>
<reference evidence="2 3" key="2">
    <citation type="submission" date="2021-10" db="EMBL/GenBank/DDBJ databases">
        <authorList>
            <person name="Piombo E."/>
        </authorList>
    </citation>
    <scope>NUCLEOTIDE SEQUENCE [LARGE SCALE GENOMIC DNA]</scope>
</reference>
<organism evidence="2 3">
    <name type="scientific">Clonostachys byssicola</name>
    <dbReference type="NCBI Taxonomy" id="160290"/>
    <lineage>
        <taxon>Eukaryota</taxon>
        <taxon>Fungi</taxon>
        <taxon>Dikarya</taxon>
        <taxon>Ascomycota</taxon>
        <taxon>Pezizomycotina</taxon>
        <taxon>Sordariomycetes</taxon>
        <taxon>Hypocreomycetidae</taxon>
        <taxon>Hypocreales</taxon>
        <taxon>Bionectriaceae</taxon>
        <taxon>Clonostachys</taxon>
    </lineage>
</organism>
<proteinExistence type="predicted"/>
<dbReference type="Pfam" id="PF00848">
    <property type="entry name" value="Ring_hydroxyl_A"/>
    <property type="match status" value="1"/>
</dbReference>
<evidence type="ECO:0000313" key="2">
    <source>
        <dbReference type="EMBL" id="CAH0000553.1"/>
    </source>
</evidence>
<dbReference type="GO" id="GO:0051537">
    <property type="term" value="F:2 iron, 2 sulfur cluster binding"/>
    <property type="evidence" value="ECO:0007669"/>
    <property type="project" value="InterPro"/>
</dbReference>